<feature type="compositionally biased region" description="Acidic residues" evidence="1">
    <location>
        <begin position="962"/>
        <end position="980"/>
    </location>
</feature>
<comment type="caution">
    <text evidence="2">The sequence shown here is derived from an EMBL/GenBank/DDBJ whole genome shotgun (WGS) entry which is preliminary data.</text>
</comment>
<dbReference type="AlphaFoldDB" id="A0A836GAS0"/>
<feature type="compositionally biased region" description="Low complexity" evidence="1">
    <location>
        <begin position="899"/>
        <end position="915"/>
    </location>
</feature>
<dbReference type="OrthoDB" id="3517218at2759"/>
<sequence length="1259" mass="138082">MHRSPSVDALLQQVESLSHARRCATLVQFGRGSITHTEGESCDAQNVITALGAPSQVHYHRLLAAFALCGAFAEARRVGRPVPADLLVTASSLLEDSALPVSQLLITSVLAEAPDDDRQRIAMAIEFSKTARIPQFECLVKRLARRKQRQMLLQLYEAQRGANPIKQQLLIGCLGPEVFEQQPKEVEAALGPVALRLLCRHHPQWIGKYLTALVQEQMSLSNAVDATVKELVQKALVLLARRGASKDGLSLFTSTAHLLGLDAHAVKSILERYYLSAFPVEIGSYLLEGEGWHMLEASSSSLSCSMSQRAWKRLKGRTDLLFRLMDKEVLCNAYTCLSKMPVEARHAYFARGYEQLESPNGVVDVSLIRYMPSATERAALAHRFYSHPKLRDFPSERIDYLSLLPFPEAILTGKSYTMNNDARIRGQVIQACLASLQYYPEHLPAALEFCAQRPNEQDLWRLEMLRAWAALPNGFWMRTAAHVADDMLRSRLAQLIQAAYSAKDVSDGTLRELERLLCRLVGPQTSFAVPQLAALIRKRQEFSLGMYDRDVFSGLAQRYPHALPVVAAALLPLTLLLLRSGHAYSCNGILRSLLDNQAVAKVLLRETSAPSTGEPATRSIVRDTLRALMSSTDADAARKSLQLYAKHFAKELAVELPDLIAAEKDWGMVEDVQRLVCSVLQGPLLDTLVSPMEEIPTGRFYRRCGDSTPMVRVLPLEKTHRWTSRQQIMYARSCLQAIGAPIALPLLEYGKFIKILARLPSVPVTTSWTDAHGHAWSLITLATEPHPEHGRHAMRLALQALGQVRGDATAIQVLQNALGVADLCVDALRALATTLQCAPTAEAVRILEPLLTGKQVAAQKEALRLLGAKRDDVAYARIVRFAKECHLPMPTEASGDHSGGAAPSASPATPSSATVGAATAMHRDVRAALVAALVHFLDKPQVWTYFTSIVTQDYVAVQSAEDAEEPVATDMEESENDAEDACTGTSSEGGEPAITPSSAACEEMTTVPWRALRLPWQVREYQTLLRRLLRHPVHDVRVAALHKLATVPPYDDLVLCQVAADYLDECTLPDMAQAALKCMLQCTAEGAAVVITSAILAVQPDASLQCVTNELCGIAKSAGVQEKNALRTIVGALVEKLIAARRQPTIVVSLIFTLDTSEWTSRLTAMEAAGLMHPGAAAAVMNAVQGYDTAICNMDAAESLEQGTLRKHPSALMRRLGLAILVAAGEERGWSEERRESLETYCDDIDLWVSSDARIEQHH</sequence>
<dbReference type="EMBL" id="JAFEUZ010000031">
    <property type="protein sequence ID" value="KAG5471436.1"/>
    <property type="molecule type" value="Genomic_DNA"/>
</dbReference>
<name>A0A836GAS0_9TRYP</name>
<reference evidence="3" key="2">
    <citation type="journal article" date="2021" name="Sci. Data">
        <title>Chromosome-scale genome sequencing, assembly and annotation of six genomes from subfamily Leishmaniinae.</title>
        <authorList>
            <person name="Almutairi H."/>
            <person name="Urbaniak M.D."/>
            <person name="Bates M.D."/>
            <person name="Jariyapan N."/>
            <person name="Kwakye-Nuako G."/>
            <person name="Thomaz Soccol V."/>
            <person name="Al-Salem W.S."/>
            <person name="Dillon R.J."/>
            <person name="Bates P.A."/>
            <person name="Gatherer D."/>
        </authorList>
    </citation>
    <scope>NUCLEOTIDE SEQUENCE [LARGE SCALE GENOMIC DNA]</scope>
</reference>
<reference evidence="3" key="1">
    <citation type="journal article" date="2021" name="Microbiol. Resour. Announc.">
        <title>LGAAP: Leishmaniinae Genome Assembly and Annotation Pipeline.</title>
        <authorList>
            <person name="Almutairi H."/>
            <person name="Urbaniak M.D."/>
            <person name="Bates M.D."/>
            <person name="Jariyapan N."/>
            <person name="Kwakye-Nuako G."/>
            <person name="Thomaz-Soccol V."/>
            <person name="Al-Salem W.S."/>
            <person name="Dillon R.J."/>
            <person name="Bates P.A."/>
            <person name="Gatherer D."/>
        </authorList>
    </citation>
    <scope>NUCLEOTIDE SEQUENCE [LARGE SCALE GENOMIC DNA]</scope>
</reference>
<proteinExistence type="predicted"/>
<evidence type="ECO:0000313" key="3">
    <source>
        <dbReference type="Proteomes" id="UP000673552"/>
    </source>
</evidence>
<dbReference type="Proteomes" id="UP000673552">
    <property type="component" value="Unassembled WGS sequence"/>
</dbReference>
<feature type="region of interest" description="Disordered" evidence="1">
    <location>
        <begin position="962"/>
        <end position="998"/>
    </location>
</feature>
<dbReference type="RefSeq" id="XP_067176410.1">
    <property type="nucleotide sequence ID" value="XM_067319131.1"/>
</dbReference>
<protein>
    <submittedName>
        <fullName evidence="2">Uncharacterized protein</fullName>
    </submittedName>
</protein>
<accession>A0A836GAS0</accession>
<feature type="region of interest" description="Disordered" evidence="1">
    <location>
        <begin position="890"/>
        <end position="915"/>
    </location>
</feature>
<evidence type="ECO:0000313" key="2">
    <source>
        <dbReference type="EMBL" id="KAG5471436.1"/>
    </source>
</evidence>
<keyword evidence="3" id="KW-1185">Reference proteome</keyword>
<evidence type="ECO:0000256" key="1">
    <source>
        <dbReference type="SAM" id="MobiDB-lite"/>
    </source>
</evidence>
<gene>
    <name evidence="2" type="ORF">LSCM1_01524</name>
</gene>
<dbReference type="GeneID" id="92511643"/>
<dbReference type="KEGG" id="lmat:92511643"/>
<organism evidence="2 3">
    <name type="scientific">Leishmania martiniquensis</name>
    <dbReference type="NCBI Taxonomy" id="1580590"/>
    <lineage>
        <taxon>Eukaryota</taxon>
        <taxon>Discoba</taxon>
        <taxon>Euglenozoa</taxon>
        <taxon>Kinetoplastea</taxon>
        <taxon>Metakinetoplastina</taxon>
        <taxon>Trypanosomatida</taxon>
        <taxon>Trypanosomatidae</taxon>
        <taxon>Leishmaniinae</taxon>
        <taxon>Leishmania</taxon>
    </lineage>
</organism>